<proteinExistence type="inferred from homology"/>
<keyword evidence="3" id="KW-0812">Transmembrane</keyword>
<evidence type="ECO:0000313" key="9">
    <source>
        <dbReference type="Proteomes" id="UP001482620"/>
    </source>
</evidence>
<evidence type="ECO:0000256" key="4">
    <source>
        <dbReference type="ARBA" id="ARBA00022989"/>
    </source>
</evidence>
<sequence>MGVEGRVCTSSGTALVAGTMGDVSWCLPLHAQAFIRPFREHHIDPTAITRHDFIETNGDNCMIPVLPLAYMAYKFLTHTPEVSLRTPEGQIPSSNLQQTLRGRKGGTGGGGGSAGGAGRALVEEVTSPPVMSALQLELKGVSACMVVWPVVSCDVLAICPG</sequence>
<evidence type="ECO:0000256" key="6">
    <source>
        <dbReference type="SAM" id="MobiDB-lite"/>
    </source>
</evidence>
<dbReference type="PANTHER" id="PTHR48177">
    <property type="entry name" value="TRANSMEMBRANE PROTEIN 189"/>
    <property type="match status" value="1"/>
</dbReference>
<evidence type="ECO:0000313" key="8">
    <source>
        <dbReference type="EMBL" id="MEQ2248773.1"/>
    </source>
</evidence>
<evidence type="ECO:0000259" key="7">
    <source>
        <dbReference type="Pfam" id="PF10520"/>
    </source>
</evidence>
<evidence type="ECO:0000256" key="2">
    <source>
        <dbReference type="ARBA" id="ARBA00007620"/>
    </source>
</evidence>
<comment type="similarity">
    <text evidence="2">Belongs to the fatty acid desaturase CarF family.</text>
</comment>
<keyword evidence="5" id="KW-0472">Membrane</keyword>
<dbReference type="EMBL" id="JAHRIQ010083578">
    <property type="protein sequence ID" value="MEQ2248773.1"/>
    <property type="molecule type" value="Genomic_DNA"/>
</dbReference>
<feature type="compositionally biased region" description="Gly residues" evidence="6">
    <location>
        <begin position="105"/>
        <end position="118"/>
    </location>
</feature>
<dbReference type="PANTHER" id="PTHR48177:SF1">
    <property type="entry name" value="PLASMANYLETHANOLAMINE DESATURASE 1"/>
    <property type="match status" value="1"/>
</dbReference>
<evidence type="ECO:0000256" key="5">
    <source>
        <dbReference type="ARBA" id="ARBA00023136"/>
    </source>
</evidence>
<feature type="compositionally biased region" description="Polar residues" evidence="6">
    <location>
        <begin position="91"/>
        <end position="100"/>
    </location>
</feature>
<feature type="region of interest" description="Disordered" evidence="6">
    <location>
        <begin position="84"/>
        <end position="118"/>
    </location>
</feature>
<dbReference type="Proteomes" id="UP001482620">
    <property type="component" value="Unassembled WGS sequence"/>
</dbReference>
<organism evidence="8 9">
    <name type="scientific">Ilyodon furcidens</name>
    <name type="common">goldbreast splitfin</name>
    <dbReference type="NCBI Taxonomy" id="33524"/>
    <lineage>
        <taxon>Eukaryota</taxon>
        <taxon>Metazoa</taxon>
        <taxon>Chordata</taxon>
        <taxon>Craniata</taxon>
        <taxon>Vertebrata</taxon>
        <taxon>Euteleostomi</taxon>
        <taxon>Actinopterygii</taxon>
        <taxon>Neopterygii</taxon>
        <taxon>Teleostei</taxon>
        <taxon>Neoteleostei</taxon>
        <taxon>Acanthomorphata</taxon>
        <taxon>Ovalentaria</taxon>
        <taxon>Atherinomorphae</taxon>
        <taxon>Cyprinodontiformes</taxon>
        <taxon>Goodeidae</taxon>
        <taxon>Ilyodon</taxon>
    </lineage>
</organism>
<dbReference type="InterPro" id="IPR019547">
    <property type="entry name" value="Lipid_desat"/>
</dbReference>
<evidence type="ECO:0000256" key="3">
    <source>
        <dbReference type="ARBA" id="ARBA00022692"/>
    </source>
</evidence>
<reference evidence="8 9" key="1">
    <citation type="submission" date="2021-06" db="EMBL/GenBank/DDBJ databases">
        <authorList>
            <person name="Palmer J.M."/>
        </authorList>
    </citation>
    <scope>NUCLEOTIDE SEQUENCE [LARGE SCALE GENOMIC DNA]</scope>
    <source>
        <strain evidence="9">if_2019</strain>
        <tissue evidence="8">Muscle</tissue>
    </source>
</reference>
<evidence type="ECO:0000256" key="1">
    <source>
        <dbReference type="ARBA" id="ARBA00004141"/>
    </source>
</evidence>
<gene>
    <name evidence="8" type="ORF">ILYODFUR_022468</name>
</gene>
<accession>A0ABV0UX59</accession>
<comment type="subcellular location">
    <subcellularLocation>
        <location evidence="1">Membrane</location>
        <topology evidence="1">Multi-pass membrane protein</topology>
    </subcellularLocation>
</comment>
<name>A0ABV0UX59_9TELE</name>
<feature type="domain" description="Lipid desaturase" evidence="7">
    <location>
        <begin position="27"/>
        <end position="72"/>
    </location>
</feature>
<keyword evidence="4" id="KW-1133">Transmembrane helix</keyword>
<keyword evidence="9" id="KW-1185">Reference proteome</keyword>
<comment type="caution">
    <text evidence="8">The sequence shown here is derived from an EMBL/GenBank/DDBJ whole genome shotgun (WGS) entry which is preliminary data.</text>
</comment>
<protein>
    <recommendedName>
        <fullName evidence="7">Lipid desaturase domain-containing protein</fullName>
    </recommendedName>
</protein>
<dbReference type="InterPro" id="IPR052601">
    <property type="entry name" value="Plasmalogen_desaturase"/>
</dbReference>
<dbReference type="Pfam" id="PF10520">
    <property type="entry name" value="Lipid_desat"/>
    <property type="match status" value="1"/>
</dbReference>